<evidence type="ECO:0000313" key="2">
    <source>
        <dbReference type="Proteomes" id="UP001248536"/>
    </source>
</evidence>
<proteinExistence type="predicted"/>
<dbReference type="RefSeq" id="WP_311241402.1">
    <property type="nucleotide sequence ID" value="NZ_BAABDY010000009.1"/>
</dbReference>
<evidence type="ECO:0008006" key="3">
    <source>
        <dbReference type="Google" id="ProtNLM"/>
    </source>
</evidence>
<organism evidence="1 2">
    <name type="scientific">Haloarcula argentinensis</name>
    <dbReference type="NCBI Taxonomy" id="43776"/>
    <lineage>
        <taxon>Archaea</taxon>
        <taxon>Methanobacteriati</taxon>
        <taxon>Methanobacteriota</taxon>
        <taxon>Stenosarchaea group</taxon>
        <taxon>Halobacteria</taxon>
        <taxon>Halobacteriales</taxon>
        <taxon>Haloarculaceae</taxon>
        <taxon>Haloarcula</taxon>
    </lineage>
</organism>
<evidence type="ECO:0000313" key="1">
    <source>
        <dbReference type="EMBL" id="MDS0256053.1"/>
    </source>
</evidence>
<keyword evidence="2" id="KW-1185">Reference proteome</keyword>
<dbReference type="Proteomes" id="UP001248536">
    <property type="component" value="Unassembled WGS sequence"/>
</dbReference>
<sequence>MSLLDGYVDRAAARVQEYGEDPRMAVSVVVDDALAADQREVVLERVQEQVTVPVADGGSSALDTDIKEIGVPDGESWAEAAERLRDDERCPACGAEGDLKETLAPGQRRCSTPIERCAVLTFMEGPRDD</sequence>
<dbReference type="EMBL" id="JAMQCP010000007">
    <property type="protein sequence ID" value="MDS0256053.1"/>
    <property type="molecule type" value="Genomic_DNA"/>
</dbReference>
<reference evidence="1 2" key="1">
    <citation type="submission" date="2022-06" db="EMBL/GenBank/DDBJ databases">
        <title>Haloarcula sp. a new haloarchaeum isolate from saline soil.</title>
        <authorList>
            <person name="Strakova D."/>
            <person name="Galisteo C."/>
            <person name="Sanchez-Porro C."/>
            <person name="Ventosa A."/>
        </authorList>
    </citation>
    <scope>NUCLEOTIDE SEQUENCE [LARGE SCALE GENOMIC DNA]</scope>
    <source>
        <strain evidence="1 2">JCM 15760</strain>
    </source>
</reference>
<name>A0ABU2F645_HALAR</name>
<gene>
    <name evidence="1" type="ORF">NC662_20350</name>
</gene>
<comment type="caution">
    <text evidence="1">The sequence shown here is derived from an EMBL/GenBank/DDBJ whole genome shotgun (WGS) entry which is preliminary data.</text>
</comment>
<protein>
    <recommendedName>
        <fullName evidence="3">DksA C4-type domain-containing protein</fullName>
    </recommendedName>
</protein>
<accession>A0ABU2F645</accession>